<name>A0A3T0N449_9RHOB</name>
<keyword evidence="2" id="KW-0315">Glutamine amidotransferase</keyword>
<dbReference type="Gene3D" id="3.40.50.880">
    <property type="match status" value="1"/>
</dbReference>
<dbReference type="CDD" id="cd01741">
    <property type="entry name" value="GATase1_1"/>
    <property type="match status" value="1"/>
</dbReference>
<dbReference type="GO" id="GO:0005829">
    <property type="term" value="C:cytosol"/>
    <property type="evidence" value="ECO:0007669"/>
    <property type="project" value="TreeGrafter"/>
</dbReference>
<accession>A0A3T0N449</accession>
<dbReference type="InterPro" id="IPR029062">
    <property type="entry name" value="Class_I_gatase-like"/>
</dbReference>
<organism evidence="2 3">
    <name type="scientific">Parasedimentitalea marina</name>
    <dbReference type="NCBI Taxonomy" id="2483033"/>
    <lineage>
        <taxon>Bacteria</taxon>
        <taxon>Pseudomonadati</taxon>
        <taxon>Pseudomonadota</taxon>
        <taxon>Alphaproteobacteria</taxon>
        <taxon>Rhodobacterales</taxon>
        <taxon>Paracoccaceae</taxon>
        <taxon>Parasedimentitalea</taxon>
    </lineage>
</organism>
<keyword evidence="3" id="KW-1185">Reference proteome</keyword>
<dbReference type="RefSeq" id="WP_127749345.1">
    <property type="nucleotide sequence ID" value="NZ_CP033219.1"/>
</dbReference>
<sequence>MKIGILQTGHAPDELIETAGNLDQMFRTLLDGHGFEFETYAVLDGVFPTGPEAADGWLITGSKFGVNDGHDWIAPLEDLIRAIDTKGLPLLGICFGHQIIAKALGGRVEKFEGGWIVGRVNYQHDGKELALNAWHQDQVTKRPARARVLAGNETCANGILAYGDTIWTLQPHPEFNSEFIAGLIEKRGRGVVPDARLDAASEGLDGPVDSAKIANFMADFLKKERA</sequence>
<evidence type="ECO:0000313" key="3">
    <source>
        <dbReference type="Proteomes" id="UP000283063"/>
    </source>
</evidence>
<dbReference type="GO" id="GO:0016740">
    <property type="term" value="F:transferase activity"/>
    <property type="evidence" value="ECO:0007669"/>
    <property type="project" value="UniProtKB-KW"/>
</dbReference>
<dbReference type="PROSITE" id="PS51273">
    <property type="entry name" value="GATASE_TYPE_1"/>
    <property type="match status" value="1"/>
</dbReference>
<dbReference type="Pfam" id="PF00117">
    <property type="entry name" value="GATase"/>
    <property type="match status" value="1"/>
</dbReference>
<protein>
    <submittedName>
        <fullName evidence="2">Type 1 glutamine amidotransferase</fullName>
    </submittedName>
</protein>
<dbReference type="AlphaFoldDB" id="A0A3T0N449"/>
<proteinExistence type="predicted"/>
<dbReference type="OrthoDB" id="7365442at2"/>
<dbReference type="InterPro" id="IPR017926">
    <property type="entry name" value="GATASE"/>
</dbReference>
<evidence type="ECO:0000313" key="2">
    <source>
        <dbReference type="EMBL" id="AZV78795.1"/>
    </source>
</evidence>
<dbReference type="EMBL" id="CP033219">
    <property type="protein sequence ID" value="AZV78795.1"/>
    <property type="molecule type" value="Genomic_DNA"/>
</dbReference>
<reference evidence="2 3" key="1">
    <citation type="submission" date="2018-10" db="EMBL/GenBank/DDBJ databases">
        <title>Parasedimentitalea marina sp. nov., a psychrophilic bacterium isolated from deep seawater of the New Britain Trench.</title>
        <authorList>
            <person name="Cao J."/>
        </authorList>
    </citation>
    <scope>NUCLEOTIDE SEQUENCE [LARGE SCALE GENOMIC DNA]</scope>
    <source>
        <strain evidence="2 3">W43</strain>
    </source>
</reference>
<dbReference type="PANTHER" id="PTHR42695:SF5">
    <property type="entry name" value="GLUTAMINE AMIDOTRANSFERASE YLR126C-RELATED"/>
    <property type="match status" value="1"/>
</dbReference>
<feature type="domain" description="Glutamine amidotransferase" evidence="1">
    <location>
        <begin position="76"/>
        <end position="177"/>
    </location>
</feature>
<dbReference type="Proteomes" id="UP000283063">
    <property type="component" value="Chromosome"/>
</dbReference>
<gene>
    <name evidence="2" type="ORF">EBB79_13555</name>
</gene>
<keyword evidence="2" id="KW-0808">Transferase</keyword>
<dbReference type="KEGG" id="sedi:EBB79_13555"/>
<dbReference type="PANTHER" id="PTHR42695">
    <property type="entry name" value="GLUTAMINE AMIDOTRANSFERASE YLR126C-RELATED"/>
    <property type="match status" value="1"/>
</dbReference>
<dbReference type="InterPro" id="IPR044992">
    <property type="entry name" value="ChyE-like"/>
</dbReference>
<evidence type="ECO:0000259" key="1">
    <source>
        <dbReference type="Pfam" id="PF00117"/>
    </source>
</evidence>
<dbReference type="SUPFAM" id="SSF52317">
    <property type="entry name" value="Class I glutamine amidotransferase-like"/>
    <property type="match status" value="1"/>
</dbReference>